<comment type="caution">
    <text evidence="25">The sequence shown here is derived from an EMBL/GenBank/DDBJ whole genome shotgun (WGS) entry which is preliminary data.</text>
</comment>
<sequence>MCRRRRLGLVWDVGNGVMGHESLLHFINWEGFKALSEVFAGFYKMRVFSSVAVLALLCVLSESILPPSKEDLGQISLQGEKYLDKQIENAITGVKEMKSVMEKSGEDHKKFLSALEKTKQEKEEALKSAQEMETKLEEEQEVCNETIKALWEECKPCLKNTCVKFYSRTCSSGSGLVGRQLEEVLNRTSPFSIWINGENIDTLAREDQQQSREFQNLEKHYSEVSEGVDSIFHDSMQVFDRMRSFHHPIFNSPFGRQRVYRSPLSDPHFHGFQSMFQPMMDMARNMFQSMGSHMGSDGDFGFNPSGGNESTNEDVVITKPFGNDRMTCREIRRNSAGCIKLKEECEKCKAIQHIDCSGKKPLEGPLKEQLEQALERAERFTQEYNRLLRKFEEEMFNTSRLLDMFNKQFGWVSTLANNTETKDGFFQVKTILNRSNEESKEPGDTNVSVQLFDAPPMTFTVPGDIPWSDPKFSEVVAQEALDRYKQTTVVVK</sequence>
<dbReference type="GO" id="GO:0031966">
    <property type="term" value="C:mitochondrial membrane"/>
    <property type="evidence" value="ECO:0007669"/>
    <property type="project" value="UniProtKB-SubCell"/>
</dbReference>
<keyword evidence="18" id="KW-0143">Chaperone</keyword>
<dbReference type="PANTHER" id="PTHR10970:SF1">
    <property type="entry name" value="CLUSTERIN"/>
    <property type="match status" value="1"/>
</dbReference>
<dbReference type="GO" id="GO:0005615">
    <property type="term" value="C:extracellular space"/>
    <property type="evidence" value="ECO:0007669"/>
    <property type="project" value="TreeGrafter"/>
</dbReference>
<dbReference type="InterPro" id="IPR016015">
    <property type="entry name" value="Clusterin_C"/>
</dbReference>
<feature type="coiled-coil region" evidence="22">
    <location>
        <begin position="367"/>
        <end position="394"/>
    </location>
</feature>
<evidence type="ECO:0000259" key="24">
    <source>
        <dbReference type="SMART" id="SM00035"/>
    </source>
</evidence>
<dbReference type="Proteomes" id="UP000823561">
    <property type="component" value="Chromosome 8"/>
</dbReference>
<keyword evidence="17" id="KW-0325">Glycoprotein</keyword>
<protein>
    <recommendedName>
        <fullName evidence="8 21">Clusterin</fullName>
    </recommendedName>
</protein>
<evidence type="ECO:0000256" key="3">
    <source>
        <dbReference type="ARBA" id="ARBA00004248"/>
    </source>
</evidence>
<evidence type="ECO:0000256" key="20">
    <source>
        <dbReference type="ARBA" id="ARBA00023329"/>
    </source>
</evidence>
<keyword evidence="14" id="KW-0496">Mitochondrion</keyword>
<keyword evidence="9" id="KW-0963">Cytoplasm</keyword>
<evidence type="ECO:0000256" key="21">
    <source>
        <dbReference type="RuleBase" id="RU000629"/>
    </source>
</evidence>
<dbReference type="GO" id="GO:0051787">
    <property type="term" value="F:misfolded protein binding"/>
    <property type="evidence" value="ECO:0007669"/>
    <property type="project" value="TreeGrafter"/>
</dbReference>
<evidence type="ECO:0000256" key="10">
    <source>
        <dbReference type="ARBA" id="ARBA00022525"/>
    </source>
</evidence>
<dbReference type="PROSITE" id="PS00492">
    <property type="entry name" value="CLUSTERIN_1"/>
    <property type="match status" value="1"/>
</dbReference>
<evidence type="ECO:0000256" key="1">
    <source>
        <dbReference type="ARBA" id="ARBA00004123"/>
    </source>
</evidence>
<comment type="subcellular location">
    <subcellularLocation>
        <location evidence="5">Cytoplasm</location>
        <location evidence="5">Cytosol</location>
    </subcellularLocation>
    <subcellularLocation>
        <location evidence="3">Cytoplasmic vesicle</location>
        <location evidence="3">Secretory vesicle</location>
        <location evidence="3">Chromaffin granule</location>
    </subcellularLocation>
    <subcellularLocation>
        <location evidence="2">Endoplasmic reticulum</location>
    </subcellularLocation>
    <subcellularLocation>
        <location evidence="4">Mitochondrion membrane</location>
        <topology evidence="4">Peripheral membrane protein</topology>
        <orientation evidence="4">Cytoplasmic side</orientation>
    </subcellularLocation>
    <subcellularLocation>
        <location evidence="1">Nucleus</location>
    </subcellularLocation>
    <subcellularLocation>
        <location evidence="6">Secreted</location>
    </subcellularLocation>
</comment>
<keyword evidence="19" id="KW-0539">Nucleus</keyword>
<organism evidence="25 26">
    <name type="scientific">Alosa alosa</name>
    <name type="common">allis shad</name>
    <dbReference type="NCBI Taxonomy" id="278164"/>
    <lineage>
        <taxon>Eukaryota</taxon>
        <taxon>Metazoa</taxon>
        <taxon>Chordata</taxon>
        <taxon>Craniata</taxon>
        <taxon>Vertebrata</taxon>
        <taxon>Euteleostomi</taxon>
        <taxon>Actinopterygii</taxon>
        <taxon>Neopterygii</taxon>
        <taxon>Teleostei</taxon>
        <taxon>Clupei</taxon>
        <taxon>Clupeiformes</taxon>
        <taxon>Clupeoidei</taxon>
        <taxon>Clupeidae</taxon>
        <taxon>Alosa</taxon>
    </lineage>
</organism>
<evidence type="ECO:0000256" key="22">
    <source>
        <dbReference type="SAM" id="Coils"/>
    </source>
</evidence>
<dbReference type="InterPro" id="IPR000753">
    <property type="entry name" value="Clusterin-like"/>
</dbReference>
<dbReference type="SMART" id="SM00030">
    <property type="entry name" value="CLb"/>
    <property type="match status" value="1"/>
</dbReference>
<dbReference type="AlphaFoldDB" id="A0AAV6GTN7"/>
<feature type="coiled-coil region" evidence="22">
    <location>
        <begin position="112"/>
        <end position="149"/>
    </location>
</feature>
<evidence type="ECO:0000256" key="5">
    <source>
        <dbReference type="ARBA" id="ARBA00004514"/>
    </source>
</evidence>
<keyword evidence="22" id="KW-0175">Coiled coil</keyword>
<dbReference type="Pfam" id="PF01093">
    <property type="entry name" value="Clusterin"/>
    <property type="match status" value="1"/>
</dbReference>
<evidence type="ECO:0000256" key="8">
    <source>
        <dbReference type="ARBA" id="ARBA00020334"/>
    </source>
</evidence>
<feature type="domain" description="Clusterin N-terminal" evidence="23">
    <location>
        <begin position="68"/>
        <end position="275"/>
    </location>
</feature>
<proteinExistence type="inferred from homology"/>
<keyword evidence="15" id="KW-0472">Membrane</keyword>
<keyword evidence="11" id="KW-0732">Signal</keyword>
<keyword evidence="10" id="KW-0964">Secreted</keyword>
<evidence type="ECO:0000256" key="6">
    <source>
        <dbReference type="ARBA" id="ARBA00004613"/>
    </source>
</evidence>
<evidence type="ECO:0000313" key="25">
    <source>
        <dbReference type="EMBL" id="KAG5276987.1"/>
    </source>
</evidence>
<keyword evidence="16" id="KW-1015">Disulfide bond</keyword>
<dbReference type="GO" id="GO:0005783">
    <property type="term" value="C:endoplasmic reticulum"/>
    <property type="evidence" value="ECO:0007669"/>
    <property type="project" value="UniProtKB-SubCell"/>
</dbReference>
<evidence type="ECO:0000313" key="26">
    <source>
        <dbReference type="Proteomes" id="UP000823561"/>
    </source>
</evidence>
<evidence type="ECO:0000256" key="16">
    <source>
        <dbReference type="ARBA" id="ARBA00023157"/>
    </source>
</evidence>
<keyword evidence="12" id="KW-0256">Endoplasmic reticulum</keyword>
<dbReference type="InterPro" id="IPR016014">
    <property type="entry name" value="Clusterin_N"/>
</dbReference>
<evidence type="ECO:0000256" key="18">
    <source>
        <dbReference type="ARBA" id="ARBA00023186"/>
    </source>
</evidence>
<keyword evidence="20" id="KW-0968">Cytoplasmic vesicle</keyword>
<evidence type="ECO:0000256" key="11">
    <source>
        <dbReference type="ARBA" id="ARBA00022729"/>
    </source>
</evidence>
<comment type="similarity">
    <text evidence="7 21">Belongs to the clusterin family.</text>
</comment>
<accession>A0AAV6GTN7</accession>
<dbReference type="PANTHER" id="PTHR10970">
    <property type="entry name" value="CLUSTERIN"/>
    <property type="match status" value="1"/>
</dbReference>
<dbReference type="GO" id="GO:0005634">
    <property type="term" value="C:nucleus"/>
    <property type="evidence" value="ECO:0007669"/>
    <property type="project" value="UniProtKB-SubCell"/>
</dbReference>
<evidence type="ECO:0000256" key="15">
    <source>
        <dbReference type="ARBA" id="ARBA00023136"/>
    </source>
</evidence>
<keyword evidence="26" id="KW-1185">Reference proteome</keyword>
<name>A0AAV6GTN7_9TELE</name>
<evidence type="ECO:0000259" key="23">
    <source>
        <dbReference type="SMART" id="SM00030"/>
    </source>
</evidence>
<reference evidence="25" key="1">
    <citation type="submission" date="2020-10" db="EMBL/GenBank/DDBJ databases">
        <title>Chromosome-scale genome assembly of the Allis shad, Alosa alosa.</title>
        <authorList>
            <person name="Margot Z."/>
            <person name="Christophe K."/>
            <person name="Cabau C."/>
            <person name="Louis A."/>
            <person name="Berthelot C."/>
            <person name="Parey E."/>
            <person name="Roest Crollius H."/>
            <person name="Montfort J."/>
            <person name="Robinson-Rechavi M."/>
            <person name="Bucao C."/>
            <person name="Bouchez O."/>
            <person name="Gislard M."/>
            <person name="Lluch J."/>
            <person name="Milhes M."/>
            <person name="Lampietro C."/>
            <person name="Lopez Roques C."/>
            <person name="Donnadieu C."/>
            <person name="Braasch I."/>
            <person name="Desvignes T."/>
            <person name="Postlethwait J."/>
            <person name="Bobe J."/>
            <person name="Guiguen Y."/>
        </authorList>
    </citation>
    <scope>NUCLEOTIDE SEQUENCE</scope>
    <source>
        <strain evidence="25">M-15738</strain>
        <tissue evidence="25">Blood</tissue>
    </source>
</reference>
<evidence type="ECO:0000256" key="19">
    <source>
        <dbReference type="ARBA" id="ARBA00023242"/>
    </source>
</evidence>
<dbReference type="EMBL" id="JADWDJ010000008">
    <property type="protein sequence ID" value="KAG5276987.1"/>
    <property type="molecule type" value="Genomic_DNA"/>
</dbReference>
<dbReference type="GO" id="GO:0042583">
    <property type="term" value="C:chromaffin granule"/>
    <property type="evidence" value="ECO:0007669"/>
    <property type="project" value="UniProtKB-SubCell"/>
</dbReference>
<evidence type="ECO:0000256" key="7">
    <source>
        <dbReference type="ARBA" id="ARBA00010069"/>
    </source>
</evidence>
<evidence type="ECO:0000256" key="17">
    <source>
        <dbReference type="ARBA" id="ARBA00023180"/>
    </source>
</evidence>
<feature type="domain" description="Clusterin C-terminal" evidence="24">
    <location>
        <begin position="260"/>
        <end position="485"/>
    </location>
</feature>
<dbReference type="InterPro" id="IPR033986">
    <property type="entry name" value="Clusterin_CS"/>
</dbReference>
<evidence type="ECO:0000256" key="12">
    <source>
        <dbReference type="ARBA" id="ARBA00022824"/>
    </source>
</evidence>
<evidence type="ECO:0000256" key="2">
    <source>
        <dbReference type="ARBA" id="ARBA00004240"/>
    </source>
</evidence>
<evidence type="ECO:0000256" key="13">
    <source>
        <dbReference type="ARBA" id="ARBA00022843"/>
    </source>
</evidence>
<evidence type="ECO:0000256" key="9">
    <source>
        <dbReference type="ARBA" id="ARBA00022490"/>
    </source>
</evidence>
<keyword evidence="13" id="KW-0832">Ubl conjugation</keyword>
<evidence type="ECO:0000256" key="4">
    <source>
        <dbReference type="ARBA" id="ARBA00004346"/>
    </source>
</evidence>
<dbReference type="GO" id="GO:0005829">
    <property type="term" value="C:cytosol"/>
    <property type="evidence" value="ECO:0007669"/>
    <property type="project" value="UniProtKB-SubCell"/>
</dbReference>
<evidence type="ECO:0000256" key="14">
    <source>
        <dbReference type="ARBA" id="ARBA00023128"/>
    </source>
</evidence>
<dbReference type="SMART" id="SM00035">
    <property type="entry name" value="CLa"/>
    <property type="match status" value="1"/>
</dbReference>
<gene>
    <name evidence="25" type="ORF">AALO_G00112180</name>
</gene>